<feature type="signal peptide" evidence="2">
    <location>
        <begin position="1"/>
        <end position="28"/>
    </location>
</feature>
<evidence type="ECO:0000313" key="3">
    <source>
        <dbReference type="EMBL" id="CCU72380.1"/>
    </source>
</evidence>
<protein>
    <submittedName>
        <fullName evidence="3">Uncharacterized protein</fullName>
    </submittedName>
</protein>
<dbReference type="RefSeq" id="WP_015487100.1">
    <property type="nucleotide sequence ID" value="NC_020888.1"/>
</dbReference>
<dbReference type="AlphaFoldDB" id="M5DR24"/>
<keyword evidence="2" id="KW-0732">Signal</keyword>
<gene>
    <name evidence="3" type="ORF">TOL_1971</name>
</gene>
<feature type="transmembrane region" description="Helical" evidence="1">
    <location>
        <begin position="61"/>
        <end position="89"/>
    </location>
</feature>
<sequence length="105" mass="11288">MNNPRYSRLTKAILATTVAVTLGQVANAAADVDIDDDGLIEISTLQQLDLMRYDLAGTSLAIAQVVLPLAVTVMSWLMIWTSILTAMALPTQVMSSGIMVWGGHR</sequence>
<name>M5DR24_9GAMM</name>
<evidence type="ECO:0000313" key="4">
    <source>
        <dbReference type="Proteomes" id="UP000011866"/>
    </source>
</evidence>
<keyword evidence="1" id="KW-1133">Transmembrane helix</keyword>
<reference evidence="3 4" key="1">
    <citation type="journal article" date="2013" name="Genome Announc.">
        <title>Genome Sequence of Thalassolituus oleivorans MIL-1 (DSM 14913T).</title>
        <authorList>
            <person name="Golyshin P.N."/>
            <person name="Werner J."/>
            <person name="Chernikova T.N."/>
            <person name="Tran H."/>
            <person name="Ferrer M."/>
            <person name="Yakimov M.M."/>
            <person name="Teeling H."/>
            <person name="Golyshina O.V."/>
        </authorList>
    </citation>
    <scope>NUCLEOTIDE SEQUENCE [LARGE SCALE GENOMIC DNA]</scope>
    <source>
        <strain evidence="3 4">MIL-1</strain>
    </source>
</reference>
<organism evidence="3 4">
    <name type="scientific">Thalassolituus oleivorans MIL-1</name>
    <dbReference type="NCBI Taxonomy" id="1298593"/>
    <lineage>
        <taxon>Bacteria</taxon>
        <taxon>Pseudomonadati</taxon>
        <taxon>Pseudomonadota</taxon>
        <taxon>Gammaproteobacteria</taxon>
        <taxon>Oceanospirillales</taxon>
        <taxon>Oceanospirillaceae</taxon>
        <taxon>Thalassolituus</taxon>
    </lineage>
</organism>
<dbReference type="HOGENOM" id="CLU_2235279_0_0_6"/>
<dbReference type="EMBL" id="HF680312">
    <property type="protein sequence ID" value="CCU72380.1"/>
    <property type="molecule type" value="Genomic_DNA"/>
</dbReference>
<keyword evidence="1" id="KW-0472">Membrane</keyword>
<feature type="chain" id="PRO_5004065478" evidence="2">
    <location>
        <begin position="29"/>
        <end position="105"/>
    </location>
</feature>
<dbReference type="Proteomes" id="UP000011866">
    <property type="component" value="Chromosome"/>
</dbReference>
<dbReference type="KEGG" id="tol:TOL_1971"/>
<evidence type="ECO:0000256" key="1">
    <source>
        <dbReference type="SAM" id="Phobius"/>
    </source>
</evidence>
<evidence type="ECO:0000256" key="2">
    <source>
        <dbReference type="SAM" id="SignalP"/>
    </source>
</evidence>
<keyword evidence="4" id="KW-1185">Reference proteome</keyword>
<dbReference type="GeneID" id="79176804"/>
<accession>M5DR24</accession>
<keyword evidence="1" id="KW-0812">Transmembrane</keyword>
<proteinExistence type="predicted"/>